<evidence type="ECO:0000256" key="2">
    <source>
        <dbReference type="ARBA" id="ARBA00022833"/>
    </source>
</evidence>
<feature type="compositionally biased region" description="Polar residues" evidence="3">
    <location>
        <begin position="178"/>
        <end position="189"/>
    </location>
</feature>
<evidence type="ECO:0000313" key="5">
    <source>
        <dbReference type="Proteomes" id="UP000823388"/>
    </source>
</evidence>
<dbReference type="GO" id="GO:0046872">
    <property type="term" value="F:metal ion binding"/>
    <property type="evidence" value="ECO:0007669"/>
    <property type="project" value="UniProtKB-KW"/>
</dbReference>
<dbReference type="GO" id="GO:0048205">
    <property type="term" value="P:COPI coating of Golgi vesicle"/>
    <property type="evidence" value="ECO:0007669"/>
    <property type="project" value="TreeGrafter"/>
</dbReference>
<accession>A0A8T0N5U5</accession>
<evidence type="ECO:0000313" key="4">
    <source>
        <dbReference type="EMBL" id="KAG2544425.1"/>
    </source>
</evidence>
<dbReference type="PANTHER" id="PTHR45686">
    <property type="entry name" value="ADP-RIBOSYLATION FACTOR GTPASE ACTIVATING PROTEIN 3, ISOFORM H-RELATED"/>
    <property type="match status" value="1"/>
</dbReference>
<evidence type="ECO:0000256" key="1">
    <source>
        <dbReference type="ARBA" id="ARBA00022723"/>
    </source>
</evidence>
<reference evidence="4" key="1">
    <citation type="submission" date="2020-05" db="EMBL/GenBank/DDBJ databases">
        <title>WGS assembly of Panicum virgatum.</title>
        <authorList>
            <person name="Lovell J.T."/>
            <person name="Jenkins J."/>
            <person name="Shu S."/>
            <person name="Juenger T.E."/>
            <person name="Schmutz J."/>
        </authorList>
    </citation>
    <scope>NUCLEOTIDE SEQUENCE</scope>
    <source>
        <strain evidence="4">AP13</strain>
    </source>
</reference>
<keyword evidence="5" id="KW-1185">Reference proteome</keyword>
<proteinExistence type="predicted"/>
<sequence>MAFDAFTDKNAVFRRLKAKPENKMCFDCNNRAHAFFKQHGWNDGGIVEAKYTSRAAELYRQILSKEVAKSATNDNAIPSSPVASEPPKPADDFPEFKLSDAPAENLNGKQEPKSPKAPPRSPKAPTHPTFATSVKKPIGAKKVGAKSGGLGVRKLTTKPNESLYEQKPEEPKPAVPALTTTSTTKSGPSLHSRFEYVENEPSADSRTGGSHVTGHVAPPKSSDFFQEYGMGNGFQKKSSNASKAQAGFFNVQWAFCSVKISAFIEETDEARKKFSNAKAISSSQFFGTQNREEKEAQLSLQKYAGSSSISSADLFGHGRDLDNSNLDLSAADLINRISFQASQDLSSLKDIAGETGKKLTSLASNFISDLDRML</sequence>
<gene>
    <name evidence="4" type="ORF">PVAP13_9KG020400</name>
</gene>
<dbReference type="PANTHER" id="PTHR45686:SF4">
    <property type="entry name" value="ADP-RIBOSYLATION FACTOR GTPASE ACTIVATING PROTEIN 3, ISOFORM H"/>
    <property type="match status" value="1"/>
</dbReference>
<evidence type="ECO:0008006" key="6">
    <source>
        <dbReference type="Google" id="ProtNLM"/>
    </source>
</evidence>
<evidence type="ECO:0000256" key="3">
    <source>
        <dbReference type="SAM" id="MobiDB-lite"/>
    </source>
</evidence>
<dbReference type="Proteomes" id="UP000823388">
    <property type="component" value="Chromosome 9K"/>
</dbReference>
<protein>
    <recommendedName>
        <fullName evidence="6">Arf-GAP domain-containing protein</fullName>
    </recommendedName>
</protein>
<dbReference type="EMBL" id="CM029053">
    <property type="protein sequence ID" value="KAG2544425.1"/>
    <property type="molecule type" value="Genomic_DNA"/>
</dbReference>
<organism evidence="4 5">
    <name type="scientific">Panicum virgatum</name>
    <name type="common">Blackwell switchgrass</name>
    <dbReference type="NCBI Taxonomy" id="38727"/>
    <lineage>
        <taxon>Eukaryota</taxon>
        <taxon>Viridiplantae</taxon>
        <taxon>Streptophyta</taxon>
        <taxon>Embryophyta</taxon>
        <taxon>Tracheophyta</taxon>
        <taxon>Spermatophyta</taxon>
        <taxon>Magnoliopsida</taxon>
        <taxon>Liliopsida</taxon>
        <taxon>Poales</taxon>
        <taxon>Poaceae</taxon>
        <taxon>PACMAD clade</taxon>
        <taxon>Panicoideae</taxon>
        <taxon>Panicodae</taxon>
        <taxon>Paniceae</taxon>
        <taxon>Panicinae</taxon>
        <taxon>Panicum</taxon>
        <taxon>Panicum sect. Hiantes</taxon>
    </lineage>
</organism>
<feature type="compositionally biased region" description="Polar residues" evidence="3">
    <location>
        <begin position="73"/>
        <end position="82"/>
    </location>
</feature>
<dbReference type="AlphaFoldDB" id="A0A8T0N5U5"/>
<dbReference type="GO" id="GO:0000139">
    <property type="term" value="C:Golgi membrane"/>
    <property type="evidence" value="ECO:0007669"/>
    <property type="project" value="GOC"/>
</dbReference>
<feature type="compositionally biased region" description="Basic and acidic residues" evidence="3">
    <location>
        <begin position="88"/>
        <end position="98"/>
    </location>
</feature>
<keyword evidence="2" id="KW-0862">Zinc</keyword>
<feature type="region of interest" description="Disordered" evidence="3">
    <location>
        <begin position="73"/>
        <end position="189"/>
    </location>
</feature>
<comment type="caution">
    <text evidence="4">The sequence shown here is derived from an EMBL/GenBank/DDBJ whole genome shotgun (WGS) entry which is preliminary data.</text>
</comment>
<keyword evidence="1" id="KW-0479">Metal-binding</keyword>
<name>A0A8T0N5U5_PANVG</name>